<protein>
    <recommendedName>
        <fullName evidence="1">[acyl-carrier-protein] S-malonyltransferase</fullName>
        <ecNumber evidence="1">2.3.1.39</ecNumber>
    </recommendedName>
</protein>
<dbReference type="SMART" id="SM00827">
    <property type="entry name" value="PKS_AT"/>
    <property type="match status" value="1"/>
</dbReference>
<dbReference type="Pfam" id="PF00698">
    <property type="entry name" value="Acyl_transf_1"/>
    <property type="match status" value="1"/>
</dbReference>
<name>A0A2S9YSJ2_9BACT</name>
<evidence type="ECO:0000256" key="3">
    <source>
        <dbReference type="ARBA" id="ARBA00023315"/>
    </source>
</evidence>
<sequence length="310" mass="31702">MIAVLFAGHGAEHPGMGGDLVGPASPLVELAAALGGFDASKLLRRGGPGLHHTQVVQPLLTAVNLTILATLAERGVAWQLCLGHSLGELAAWSASGAITASEAVTLAARRGAILAELARARPGGMLALRLEVGADDSAVLDAALALGRAHGVVDVAVHNAPGQWVLSGERAALGVIAGRVGGTFVATDGAWHSRLMADGVDAFRAAVEAAAATARPRTIGIVANQDGRLCRPNDDFVAPFVAQMTGTVRWSACLRTLAELEVGDVVLVGPSKTLAGLLRANLGAQIDAGQLRIHRVESRRELDAAVEALA</sequence>
<evidence type="ECO:0000313" key="7">
    <source>
        <dbReference type="Proteomes" id="UP000238823"/>
    </source>
</evidence>
<gene>
    <name evidence="6" type="primary">baeE</name>
    <name evidence="6" type="ORF">ENSA7_22210</name>
</gene>
<dbReference type="EMBL" id="PVNL01000045">
    <property type="protein sequence ID" value="PRQ08067.1"/>
    <property type="molecule type" value="Genomic_DNA"/>
</dbReference>
<dbReference type="InterPro" id="IPR014043">
    <property type="entry name" value="Acyl_transferase_dom"/>
</dbReference>
<organism evidence="6 7">
    <name type="scientific">Enhygromyxa salina</name>
    <dbReference type="NCBI Taxonomy" id="215803"/>
    <lineage>
        <taxon>Bacteria</taxon>
        <taxon>Pseudomonadati</taxon>
        <taxon>Myxococcota</taxon>
        <taxon>Polyangia</taxon>
        <taxon>Nannocystales</taxon>
        <taxon>Nannocystaceae</taxon>
        <taxon>Enhygromyxa</taxon>
    </lineage>
</organism>
<dbReference type="PANTHER" id="PTHR42681">
    <property type="entry name" value="MALONYL-COA-ACYL CARRIER PROTEIN TRANSACYLASE, MITOCHONDRIAL"/>
    <property type="match status" value="1"/>
</dbReference>
<dbReference type="SUPFAM" id="SSF55048">
    <property type="entry name" value="Probable ACP-binding domain of malonyl-CoA ACP transacylase"/>
    <property type="match status" value="1"/>
</dbReference>
<dbReference type="PANTHER" id="PTHR42681:SF1">
    <property type="entry name" value="MALONYL-COA-ACYL CARRIER PROTEIN TRANSACYLASE, MITOCHONDRIAL"/>
    <property type="match status" value="1"/>
</dbReference>
<dbReference type="AlphaFoldDB" id="A0A2S9YSJ2"/>
<dbReference type="EC" id="2.3.1.39" evidence="1"/>
<evidence type="ECO:0000256" key="4">
    <source>
        <dbReference type="ARBA" id="ARBA00048462"/>
    </source>
</evidence>
<comment type="caution">
    <text evidence="6">The sequence shown here is derived from an EMBL/GenBank/DDBJ whole genome shotgun (WGS) entry which is preliminary data.</text>
</comment>
<dbReference type="InterPro" id="IPR016036">
    <property type="entry name" value="Malonyl_transacylase_ACP-bd"/>
</dbReference>
<dbReference type="Proteomes" id="UP000238823">
    <property type="component" value="Unassembled WGS sequence"/>
</dbReference>
<proteinExistence type="predicted"/>
<dbReference type="InterPro" id="IPR016035">
    <property type="entry name" value="Acyl_Trfase/lysoPLipase"/>
</dbReference>
<dbReference type="GO" id="GO:0005829">
    <property type="term" value="C:cytosol"/>
    <property type="evidence" value="ECO:0007669"/>
    <property type="project" value="TreeGrafter"/>
</dbReference>
<accession>A0A2S9YSJ2</accession>
<dbReference type="Gene3D" id="3.30.70.250">
    <property type="entry name" value="Malonyl-CoA ACP transacylase, ACP-binding"/>
    <property type="match status" value="1"/>
</dbReference>
<keyword evidence="2" id="KW-0808">Transferase</keyword>
<dbReference type="GO" id="GO:0006633">
    <property type="term" value="P:fatty acid biosynthetic process"/>
    <property type="evidence" value="ECO:0007669"/>
    <property type="project" value="TreeGrafter"/>
</dbReference>
<evidence type="ECO:0000256" key="1">
    <source>
        <dbReference type="ARBA" id="ARBA00013258"/>
    </source>
</evidence>
<evidence type="ECO:0000256" key="2">
    <source>
        <dbReference type="ARBA" id="ARBA00022679"/>
    </source>
</evidence>
<feature type="domain" description="Malonyl-CoA:ACP transacylase (MAT)" evidence="5">
    <location>
        <begin position="5"/>
        <end position="295"/>
    </location>
</feature>
<comment type="catalytic activity">
    <reaction evidence="4">
        <text>holo-[ACP] + malonyl-CoA = malonyl-[ACP] + CoA</text>
        <dbReference type="Rhea" id="RHEA:41792"/>
        <dbReference type="Rhea" id="RHEA-COMP:9623"/>
        <dbReference type="Rhea" id="RHEA-COMP:9685"/>
        <dbReference type="ChEBI" id="CHEBI:57287"/>
        <dbReference type="ChEBI" id="CHEBI:57384"/>
        <dbReference type="ChEBI" id="CHEBI:64479"/>
        <dbReference type="ChEBI" id="CHEBI:78449"/>
        <dbReference type="EC" id="2.3.1.39"/>
    </reaction>
</comment>
<dbReference type="GO" id="GO:0004314">
    <property type="term" value="F:[acyl-carrier-protein] S-malonyltransferase activity"/>
    <property type="evidence" value="ECO:0007669"/>
    <property type="project" value="UniProtKB-EC"/>
</dbReference>
<reference evidence="6 7" key="1">
    <citation type="submission" date="2018-03" db="EMBL/GenBank/DDBJ databases">
        <title>Draft Genome Sequences of the Obligatory Marine Myxobacteria Enhygromyxa salina SWB007.</title>
        <authorList>
            <person name="Poehlein A."/>
            <person name="Moghaddam J.A."/>
            <person name="Harms H."/>
            <person name="Alanjari M."/>
            <person name="Koenig G.M."/>
            <person name="Daniel R."/>
            <person name="Schaeberle T.F."/>
        </authorList>
    </citation>
    <scope>NUCLEOTIDE SEQUENCE [LARGE SCALE GENOMIC DNA]</scope>
    <source>
        <strain evidence="6 7">SWB007</strain>
    </source>
</reference>
<keyword evidence="3" id="KW-0012">Acyltransferase</keyword>
<evidence type="ECO:0000259" key="5">
    <source>
        <dbReference type="SMART" id="SM00827"/>
    </source>
</evidence>
<dbReference type="SUPFAM" id="SSF52151">
    <property type="entry name" value="FabD/lysophospholipase-like"/>
    <property type="match status" value="1"/>
</dbReference>
<dbReference type="InterPro" id="IPR050858">
    <property type="entry name" value="Mal-CoA-ACP_Trans/PKS_FabD"/>
</dbReference>
<dbReference type="Gene3D" id="3.40.366.10">
    <property type="entry name" value="Malonyl-Coenzyme A Acyl Carrier Protein, domain 2"/>
    <property type="match status" value="1"/>
</dbReference>
<dbReference type="InterPro" id="IPR001227">
    <property type="entry name" value="Ac_transferase_dom_sf"/>
</dbReference>
<evidence type="ECO:0000313" key="6">
    <source>
        <dbReference type="EMBL" id="PRQ08067.1"/>
    </source>
</evidence>